<feature type="transmembrane region" description="Helical" evidence="1">
    <location>
        <begin position="15"/>
        <end position="33"/>
    </location>
</feature>
<organism evidence="2 3">
    <name type="scientific">Catellatospora bangladeshensis</name>
    <dbReference type="NCBI Taxonomy" id="310355"/>
    <lineage>
        <taxon>Bacteria</taxon>
        <taxon>Bacillati</taxon>
        <taxon>Actinomycetota</taxon>
        <taxon>Actinomycetes</taxon>
        <taxon>Micromonosporales</taxon>
        <taxon>Micromonosporaceae</taxon>
        <taxon>Catellatospora</taxon>
    </lineage>
</organism>
<protein>
    <submittedName>
        <fullName evidence="2">Membrane protein</fullName>
    </submittedName>
</protein>
<dbReference type="Proteomes" id="UP000601223">
    <property type="component" value="Unassembled WGS sequence"/>
</dbReference>
<feature type="transmembrane region" description="Helical" evidence="1">
    <location>
        <begin position="114"/>
        <end position="131"/>
    </location>
</feature>
<dbReference type="RefSeq" id="WP_203751367.1">
    <property type="nucleotide sequence ID" value="NZ_BONF01000032.1"/>
</dbReference>
<keyword evidence="1" id="KW-0812">Transmembrane</keyword>
<name>A0A8J3NLH4_9ACTN</name>
<evidence type="ECO:0000313" key="2">
    <source>
        <dbReference type="EMBL" id="GIF83906.1"/>
    </source>
</evidence>
<reference evidence="2 3" key="1">
    <citation type="submission" date="2021-01" db="EMBL/GenBank/DDBJ databases">
        <title>Whole genome shotgun sequence of Catellatospora bangladeshensis NBRC 107357.</title>
        <authorList>
            <person name="Komaki H."/>
            <person name="Tamura T."/>
        </authorList>
    </citation>
    <scope>NUCLEOTIDE SEQUENCE [LARGE SCALE GENOMIC DNA]</scope>
    <source>
        <strain evidence="2 3">NBRC 107357</strain>
    </source>
</reference>
<keyword evidence="3" id="KW-1185">Reference proteome</keyword>
<accession>A0A8J3NLH4</accession>
<sequence>MSFPLGDVLAAQEQPPAGVVAGAALIALALVMVHRVWRVVRNAITIAHEGGHAAAAVLTGRRLRGIRLHSDTSGLTIMKGRPTGLGMIITLLAGYLTPSLVGLGGVVLLDRGHIRLLLWICLLLLVAMLVMIRNFYGLLLVIATGAAVFAVSWYATAPWQALFAYTGVWFLLIGGVRPVVEVQLHRRRGSGMRSDPDQLAGITPLPGGFWVFVFLLSTAGSVLAAAVLLDLIPAGALPWS</sequence>
<feature type="transmembrane region" description="Helical" evidence="1">
    <location>
        <begin position="138"/>
        <end position="156"/>
    </location>
</feature>
<evidence type="ECO:0000313" key="3">
    <source>
        <dbReference type="Proteomes" id="UP000601223"/>
    </source>
</evidence>
<dbReference type="InterPro" id="IPR049500">
    <property type="entry name" value="Peptidase_M50B-like"/>
</dbReference>
<gene>
    <name evidence="2" type="ORF">Cba03nite_52550</name>
</gene>
<proteinExistence type="predicted"/>
<feature type="transmembrane region" description="Helical" evidence="1">
    <location>
        <begin position="85"/>
        <end position="108"/>
    </location>
</feature>
<comment type="caution">
    <text evidence="2">The sequence shown here is derived from an EMBL/GenBank/DDBJ whole genome shotgun (WGS) entry which is preliminary data.</text>
</comment>
<dbReference type="AlphaFoldDB" id="A0A8J3NLH4"/>
<keyword evidence="1" id="KW-1133">Transmembrane helix</keyword>
<dbReference type="EMBL" id="BONF01000032">
    <property type="protein sequence ID" value="GIF83906.1"/>
    <property type="molecule type" value="Genomic_DNA"/>
</dbReference>
<feature type="transmembrane region" description="Helical" evidence="1">
    <location>
        <begin position="162"/>
        <end position="180"/>
    </location>
</feature>
<keyword evidence="1" id="KW-0472">Membrane</keyword>
<feature type="transmembrane region" description="Helical" evidence="1">
    <location>
        <begin position="201"/>
        <end position="229"/>
    </location>
</feature>
<dbReference type="Pfam" id="PF13398">
    <property type="entry name" value="Peptidase_M50B"/>
    <property type="match status" value="1"/>
</dbReference>
<evidence type="ECO:0000256" key="1">
    <source>
        <dbReference type="SAM" id="Phobius"/>
    </source>
</evidence>